<dbReference type="STRING" id="1533.SAMN05443638_11647"/>
<proteinExistence type="inferred from homology"/>
<sequence length="86" mass="9633">MQNEVNNIVLLDEEGNEVEFDVVTKLDIEDKEYLIVVPSDGEEEDAVALKVVIDEDGNEALASVDDEEEFLMVSEAYELLALEDIN</sequence>
<dbReference type="RefSeq" id="WP_072896427.1">
    <property type="nucleotide sequence ID" value="NZ_FQVM01000016.1"/>
</dbReference>
<protein>
    <recommendedName>
        <fullName evidence="2">UPF0473 protein SAMN05443638_11647</fullName>
    </recommendedName>
</protein>
<name>A0A1M4X825_9CLOT</name>
<dbReference type="PANTHER" id="PTHR40066:SF1">
    <property type="entry name" value="UPF0473 PROTEIN CBO2561_CLC_2432"/>
    <property type="match status" value="1"/>
</dbReference>
<reference evidence="3 4" key="1">
    <citation type="submission" date="2016-11" db="EMBL/GenBank/DDBJ databases">
        <authorList>
            <person name="Jaros S."/>
            <person name="Januszkiewicz K."/>
            <person name="Wedrychowicz H."/>
        </authorList>
    </citation>
    <scope>NUCLEOTIDE SEQUENCE [LARGE SCALE GENOMIC DNA]</scope>
    <source>
        <strain evidence="3 4">DSM 2631</strain>
    </source>
</reference>
<dbReference type="Pfam" id="PF06949">
    <property type="entry name" value="DUF1292"/>
    <property type="match status" value="1"/>
</dbReference>
<dbReference type="EMBL" id="FQVM01000016">
    <property type="protein sequence ID" value="SHE89573.1"/>
    <property type="molecule type" value="Genomic_DNA"/>
</dbReference>
<evidence type="ECO:0000313" key="4">
    <source>
        <dbReference type="Proteomes" id="UP000184035"/>
    </source>
</evidence>
<gene>
    <name evidence="3" type="ORF">SAMN05443638_11647</name>
</gene>
<dbReference type="InterPro" id="IPR009711">
    <property type="entry name" value="UPF0473"/>
</dbReference>
<dbReference type="PANTHER" id="PTHR40066">
    <property type="entry name" value="UPF0473 PROTEIN CBO2561/CLC_2432"/>
    <property type="match status" value="1"/>
</dbReference>
<dbReference type="Proteomes" id="UP000184035">
    <property type="component" value="Unassembled WGS sequence"/>
</dbReference>
<dbReference type="AlphaFoldDB" id="A0A1M4X825"/>
<organism evidence="3 4">
    <name type="scientific">Clostridium fallax</name>
    <dbReference type="NCBI Taxonomy" id="1533"/>
    <lineage>
        <taxon>Bacteria</taxon>
        <taxon>Bacillati</taxon>
        <taxon>Bacillota</taxon>
        <taxon>Clostridia</taxon>
        <taxon>Eubacteriales</taxon>
        <taxon>Clostridiaceae</taxon>
        <taxon>Clostridium</taxon>
    </lineage>
</organism>
<dbReference type="OrthoDB" id="9811971at2"/>
<accession>A0A1M4X825</accession>
<evidence type="ECO:0000256" key="1">
    <source>
        <dbReference type="ARBA" id="ARBA00008439"/>
    </source>
</evidence>
<evidence type="ECO:0000256" key="2">
    <source>
        <dbReference type="HAMAP-Rule" id="MF_01448"/>
    </source>
</evidence>
<dbReference type="HAMAP" id="MF_01448">
    <property type="entry name" value="UPF0473"/>
    <property type="match status" value="1"/>
</dbReference>
<evidence type="ECO:0000313" key="3">
    <source>
        <dbReference type="EMBL" id="SHE89573.1"/>
    </source>
</evidence>
<comment type="similarity">
    <text evidence="1 2">Belongs to the UPF0473 family.</text>
</comment>
<keyword evidence="4" id="KW-1185">Reference proteome</keyword>